<accession>A0A7M1RWG2</accession>
<protein>
    <submittedName>
        <fullName evidence="1">Uncharacterized protein</fullName>
    </submittedName>
</protein>
<dbReference type="KEGG" id="vg:65129246"/>
<keyword evidence="2" id="KW-1185">Reference proteome</keyword>
<evidence type="ECO:0000313" key="2">
    <source>
        <dbReference type="Proteomes" id="UP000593979"/>
    </source>
</evidence>
<sequence>MNEKEQATNVAEEAKTNVAEEAKTNEVVNEVANTTVQGRDAVIKALKTNPNNFVQVVTIQGLTIEERQGSTGQPYNVFTLLIDKGVKAAVKTADGGREMGITQAIQVSYYQLSQLMRRHTFYSRFVGMVDNAVAVGMAEGFFCGMQIEIIGEFVAAGVVGTNPFTRNAHDYNVKDYDRYVYHVVNVFEPKDALLLEEYRAAAVENRRMLMEQIRAQKLAAMQRKNLLASANLNVEDAPF</sequence>
<dbReference type="GeneID" id="65129246"/>
<name>A0A7M1RWG2_9CAUD</name>
<organism evidence="1 2">
    <name type="scientific">uncultured phage cr11_1</name>
    <dbReference type="NCBI Taxonomy" id="2772067"/>
    <lineage>
        <taxon>Viruses</taxon>
        <taxon>Duplodnaviria</taxon>
        <taxon>Heunggongvirae</taxon>
        <taxon>Uroviricota</taxon>
        <taxon>Caudoviricetes</taxon>
        <taxon>Crassvirales</taxon>
        <taxon>Intestiviridae</taxon>
        <taxon>Crudevirinae</taxon>
        <taxon>Delmidovirus</taxon>
        <taxon>Delmidovirus splanchnicus</taxon>
    </lineage>
</organism>
<dbReference type="EMBL" id="MT774383">
    <property type="protein sequence ID" value="QOR58765.1"/>
    <property type="molecule type" value="Genomic_DNA"/>
</dbReference>
<reference evidence="1 2" key="1">
    <citation type="submission" date="2020-07" db="EMBL/GenBank/DDBJ databases">
        <title>Taxonomic proposal: Crassvirales, a new order of highly abundant and diverse bacterial viruses.</title>
        <authorList>
            <person name="Shkoporov A.N."/>
            <person name="Stockdale S.R."/>
            <person name="Guerin E."/>
            <person name="Ross R.P."/>
            <person name="Hill C."/>
        </authorList>
    </citation>
    <scope>NUCLEOTIDE SEQUENCE [LARGE SCALE GENOMIC DNA]</scope>
</reference>
<evidence type="ECO:0000313" key="1">
    <source>
        <dbReference type="EMBL" id="QOR58765.1"/>
    </source>
</evidence>
<dbReference type="RefSeq" id="YP_010110923.1">
    <property type="nucleotide sequence ID" value="NC_055876.1"/>
</dbReference>
<dbReference type="Proteomes" id="UP000593979">
    <property type="component" value="Segment"/>
</dbReference>
<proteinExistence type="predicted"/>